<evidence type="ECO:0000256" key="2">
    <source>
        <dbReference type="PROSITE-ProRule" id="PRU00703"/>
    </source>
</evidence>
<sequence>MQVRDVMSSPVVSVEPDVTAAAAARVLAENRFTALPVVAGGQVVGMVTEIDLLHGRTRHDARSPLLAAELVAGAVPQTVRDVMTPDVLVATRTTDVADLVEAMRAHRVRSVPVIAGDVRGRELVGIVTRRDILAAIARDDDQLARDVRNRLEHYARPGRWHVEVHDGIVTLGDPCEDETERHIAAVLAGSVRGVIGVRIAALQA</sequence>
<dbReference type="EMBL" id="BAAAHP010000269">
    <property type="protein sequence ID" value="GAA0904909.1"/>
    <property type="molecule type" value="Genomic_DNA"/>
</dbReference>
<name>A0ABN1NF29_9PSEU</name>
<reference evidence="4 5" key="1">
    <citation type="journal article" date="2019" name="Int. J. Syst. Evol. Microbiol.">
        <title>The Global Catalogue of Microorganisms (GCM) 10K type strain sequencing project: providing services to taxonomists for standard genome sequencing and annotation.</title>
        <authorList>
            <consortium name="The Broad Institute Genomics Platform"/>
            <consortium name="The Broad Institute Genome Sequencing Center for Infectious Disease"/>
            <person name="Wu L."/>
            <person name="Ma J."/>
        </authorList>
    </citation>
    <scope>NUCLEOTIDE SEQUENCE [LARGE SCALE GENOMIC DNA]</scope>
    <source>
        <strain evidence="4 5">JCM 11117</strain>
    </source>
</reference>
<dbReference type="SMART" id="SM00116">
    <property type="entry name" value="CBS"/>
    <property type="match status" value="2"/>
</dbReference>
<feature type="domain" description="CBS" evidence="3">
    <location>
        <begin position="83"/>
        <end position="142"/>
    </location>
</feature>
<dbReference type="InterPro" id="IPR000644">
    <property type="entry name" value="CBS_dom"/>
</dbReference>
<dbReference type="InterPro" id="IPR051257">
    <property type="entry name" value="Diverse_CBS-Domain"/>
</dbReference>
<dbReference type="PROSITE" id="PS51371">
    <property type="entry name" value="CBS"/>
    <property type="match status" value="2"/>
</dbReference>
<dbReference type="RefSeq" id="WP_343946366.1">
    <property type="nucleotide sequence ID" value="NZ_BAAAHP010000269.1"/>
</dbReference>
<comment type="caution">
    <text evidence="4">The sequence shown here is derived from an EMBL/GenBank/DDBJ whole genome shotgun (WGS) entry which is preliminary data.</text>
</comment>
<organism evidence="4 5">
    <name type="scientific">Pseudonocardia zijingensis</name>
    <dbReference type="NCBI Taxonomy" id="153376"/>
    <lineage>
        <taxon>Bacteria</taxon>
        <taxon>Bacillati</taxon>
        <taxon>Actinomycetota</taxon>
        <taxon>Actinomycetes</taxon>
        <taxon>Pseudonocardiales</taxon>
        <taxon>Pseudonocardiaceae</taxon>
        <taxon>Pseudonocardia</taxon>
    </lineage>
</organism>
<dbReference type="Pfam" id="PF00571">
    <property type="entry name" value="CBS"/>
    <property type="match status" value="2"/>
</dbReference>
<accession>A0ABN1NF29</accession>
<dbReference type="PANTHER" id="PTHR43080:SF2">
    <property type="entry name" value="CBS DOMAIN-CONTAINING PROTEIN"/>
    <property type="match status" value="1"/>
</dbReference>
<keyword evidence="5" id="KW-1185">Reference proteome</keyword>
<dbReference type="Proteomes" id="UP001499967">
    <property type="component" value="Unassembled WGS sequence"/>
</dbReference>
<feature type="domain" description="CBS" evidence="3">
    <location>
        <begin position="7"/>
        <end position="62"/>
    </location>
</feature>
<protein>
    <submittedName>
        <fullName evidence="4">CBS domain-containing protein</fullName>
    </submittedName>
</protein>
<dbReference type="InterPro" id="IPR046342">
    <property type="entry name" value="CBS_dom_sf"/>
</dbReference>
<keyword evidence="1 2" id="KW-0129">CBS domain</keyword>
<evidence type="ECO:0000259" key="3">
    <source>
        <dbReference type="PROSITE" id="PS51371"/>
    </source>
</evidence>
<dbReference type="PANTHER" id="PTHR43080">
    <property type="entry name" value="CBS DOMAIN-CONTAINING PROTEIN CBSX3, MITOCHONDRIAL"/>
    <property type="match status" value="1"/>
</dbReference>
<proteinExistence type="predicted"/>
<dbReference type="SUPFAM" id="SSF54631">
    <property type="entry name" value="CBS-domain pair"/>
    <property type="match status" value="1"/>
</dbReference>
<dbReference type="Gene3D" id="3.10.580.10">
    <property type="entry name" value="CBS-domain"/>
    <property type="match status" value="1"/>
</dbReference>
<gene>
    <name evidence="4" type="ORF">GCM10009559_72800</name>
</gene>
<evidence type="ECO:0000256" key="1">
    <source>
        <dbReference type="ARBA" id="ARBA00023122"/>
    </source>
</evidence>
<evidence type="ECO:0000313" key="5">
    <source>
        <dbReference type="Proteomes" id="UP001499967"/>
    </source>
</evidence>
<evidence type="ECO:0000313" key="4">
    <source>
        <dbReference type="EMBL" id="GAA0904909.1"/>
    </source>
</evidence>